<dbReference type="InterPro" id="IPR019826">
    <property type="entry name" value="Carboxylesterase_B_AS"/>
</dbReference>
<dbReference type="PANTHER" id="PTHR11559">
    <property type="entry name" value="CARBOXYLESTERASE"/>
    <property type="match status" value="1"/>
</dbReference>
<keyword evidence="2 3" id="KW-0378">Hydrolase</keyword>
<comment type="caution">
    <text evidence="6">The sequence shown here is derived from an EMBL/GenBank/DDBJ whole genome shotgun (WGS) entry which is preliminary data.</text>
</comment>
<evidence type="ECO:0000313" key="7">
    <source>
        <dbReference type="Proteomes" id="UP000663792"/>
    </source>
</evidence>
<evidence type="ECO:0000256" key="2">
    <source>
        <dbReference type="ARBA" id="ARBA00022801"/>
    </source>
</evidence>
<evidence type="ECO:0000313" key="6">
    <source>
        <dbReference type="EMBL" id="MBM9467216.1"/>
    </source>
</evidence>
<proteinExistence type="inferred from homology"/>
<dbReference type="EMBL" id="JAERWK010000010">
    <property type="protein sequence ID" value="MBM9467216.1"/>
    <property type="molecule type" value="Genomic_DNA"/>
</dbReference>
<dbReference type="InterPro" id="IPR002018">
    <property type="entry name" value="CarbesteraseB"/>
</dbReference>
<feature type="domain" description="Carboxylesterase type B" evidence="5">
    <location>
        <begin position="12"/>
        <end position="514"/>
    </location>
</feature>
<dbReference type="SUPFAM" id="SSF53474">
    <property type="entry name" value="alpha/beta-Hydrolases"/>
    <property type="match status" value="1"/>
</dbReference>
<comment type="similarity">
    <text evidence="1 3">Belongs to the type-B carboxylesterase/lipase family.</text>
</comment>
<name>A0A939BZ18_9ACTN</name>
<evidence type="ECO:0000259" key="5">
    <source>
        <dbReference type="Pfam" id="PF00135"/>
    </source>
</evidence>
<evidence type="ECO:0000256" key="3">
    <source>
        <dbReference type="RuleBase" id="RU361235"/>
    </source>
</evidence>
<gene>
    <name evidence="6" type="ORF">JL106_07985</name>
</gene>
<dbReference type="AlphaFoldDB" id="A0A939BZ18"/>
<keyword evidence="7" id="KW-1185">Reference proteome</keyword>
<dbReference type="Pfam" id="PF00135">
    <property type="entry name" value="COesterase"/>
    <property type="match status" value="1"/>
</dbReference>
<dbReference type="RefSeq" id="WP_205260172.1">
    <property type="nucleotide sequence ID" value="NZ_JAERWK010000010.1"/>
</dbReference>
<organism evidence="6 7">
    <name type="scientific">Nakamurella leprariae</name>
    <dbReference type="NCBI Taxonomy" id="2803911"/>
    <lineage>
        <taxon>Bacteria</taxon>
        <taxon>Bacillati</taxon>
        <taxon>Actinomycetota</taxon>
        <taxon>Actinomycetes</taxon>
        <taxon>Nakamurellales</taxon>
        <taxon>Nakamurellaceae</taxon>
        <taxon>Nakamurella</taxon>
    </lineage>
</organism>
<dbReference type="InterPro" id="IPR029058">
    <property type="entry name" value="AB_hydrolase_fold"/>
</dbReference>
<reference evidence="6" key="1">
    <citation type="submission" date="2021-01" db="EMBL/GenBank/DDBJ databases">
        <title>YIM 132084 draft genome.</title>
        <authorList>
            <person name="An D."/>
        </authorList>
    </citation>
    <scope>NUCLEOTIDE SEQUENCE</scope>
    <source>
        <strain evidence="6">YIM 132084</strain>
    </source>
</reference>
<accession>A0A939BZ18</accession>
<protein>
    <recommendedName>
        <fullName evidence="3">Carboxylic ester hydrolase</fullName>
        <ecNumber evidence="3">3.1.1.-</ecNumber>
    </recommendedName>
</protein>
<dbReference type="EC" id="3.1.1.-" evidence="3"/>
<feature type="region of interest" description="Disordered" evidence="4">
    <location>
        <begin position="1"/>
        <end position="26"/>
    </location>
</feature>
<evidence type="ECO:0000256" key="4">
    <source>
        <dbReference type="SAM" id="MobiDB-lite"/>
    </source>
</evidence>
<dbReference type="InterPro" id="IPR050309">
    <property type="entry name" value="Type-B_Carboxylest/Lipase"/>
</dbReference>
<dbReference type="GO" id="GO:0016787">
    <property type="term" value="F:hydrolase activity"/>
    <property type="evidence" value="ECO:0007669"/>
    <property type="project" value="UniProtKB-KW"/>
</dbReference>
<dbReference type="Proteomes" id="UP000663792">
    <property type="component" value="Unassembled WGS sequence"/>
</dbReference>
<dbReference type="PROSITE" id="PS00122">
    <property type="entry name" value="CARBOXYLESTERASE_B_1"/>
    <property type="match status" value="1"/>
</dbReference>
<sequence>MAISELSGAAQRPVVDTGSGPVRGLDDGTARIFRGIRYAAPPTGALRWRAPEPPEPWTEPADALAFGAAAPQPVNPLIDLGPGTRLDEDCLFLNVTTPTGPPPADGWPVMVWIHGGAYSVGSTSQPVYDGHALIRASAAVGGIVLVTLNYRLGPLGFLDLSSLNEHLPAGATTFQSNPALRDVLLALRWVQDEITAFGGNPGSVTVFGESAGGGLVTTLLTMPGAAGLFHRAIAESSPATSMYGARRAATVTELFLSGLGLRPEQAGRLRDIPADRLTAAGASLVSAVPARTPGVLAFAPVIDGDVLPEHPVDVFAAGRALPVPLLIGTNKDEASGFARMKSPIMPVEPDTIAAMLAAVAADQPEVLMPDEAHIQAAYRDLKQSKVGLGIARDIGFRMPTVWVAQGQQQIAPTYLYRFDHAPLFLELIGIGASHATELPYVFGNLQSRGPKDLTFKLGGLRAARRLSARMQHRWLSFAATGVPAALGDGPSWPAYTDDRRPSMVFDRREHVVDDLDAPLLQAWGKTVLSYR</sequence>
<dbReference type="Gene3D" id="3.40.50.1820">
    <property type="entry name" value="alpha/beta hydrolase"/>
    <property type="match status" value="1"/>
</dbReference>
<evidence type="ECO:0000256" key="1">
    <source>
        <dbReference type="ARBA" id="ARBA00005964"/>
    </source>
</evidence>